<dbReference type="AlphaFoldDB" id="A0A3M8D9H3"/>
<comment type="caution">
    <text evidence="1">The sequence shown here is derived from an EMBL/GenBank/DDBJ whole genome shotgun (WGS) entry which is preliminary data.</text>
</comment>
<gene>
    <name evidence="1" type="ORF">EDM59_17125</name>
</gene>
<keyword evidence="2" id="KW-1185">Reference proteome</keyword>
<dbReference type="SUPFAM" id="SSF49695">
    <property type="entry name" value="gamma-Crystallin-like"/>
    <property type="match status" value="1"/>
</dbReference>
<protein>
    <submittedName>
        <fullName evidence="1">Uncharacterized protein</fullName>
    </submittedName>
</protein>
<dbReference type="Gene3D" id="2.60.20.10">
    <property type="entry name" value="Crystallins"/>
    <property type="match status" value="1"/>
</dbReference>
<reference evidence="1 2" key="1">
    <citation type="submission" date="2018-10" db="EMBL/GenBank/DDBJ databases">
        <title>Phylogenomics of Brevibacillus.</title>
        <authorList>
            <person name="Dunlap C."/>
        </authorList>
    </citation>
    <scope>NUCLEOTIDE SEQUENCE [LARGE SCALE GENOMIC DNA]</scope>
    <source>
        <strain evidence="1 2">JCM 15774</strain>
    </source>
</reference>
<dbReference type="InterPro" id="IPR011024">
    <property type="entry name" value="G_crystallin-like"/>
</dbReference>
<accession>A0A3M8D9H3</accession>
<evidence type="ECO:0000313" key="1">
    <source>
        <dbReference type="EMBL" id="RNB84221.1"/>
    </source>
</evidence>
<sequence>MRKTQLRLPRLTLYSDENFRGRIRIFRGNRAIRNTERIFDEPESLRFRSNGRGATFVLFARNNFKGAFRIIRISRSIADVERALGFEVHSIIMSSSRLTLQQVLNIRRTGNLPNRFRVF</sequence>
<proteinExistence type="predicted"/>
<name>A0A3M8D9H3_9BACL</name>
<dbReference type="Proteomes" id="UP000269573">
    <property type="component" value="Unassembled WGS sequence"/>
</dbReference>
<evidence type="ECO:0000313" key="2">
    <source>
        <dbReference type="Proteomes" id="UP000269573"/>
    </source>
</evidence>
<dbReference type="EMBL" id="RHHU01000010">
    <property type="protein sequence ID" value="RNB84221.1"/>
    <property type="molecule type" value="Genomic_DNA"/>
</dbReference>
<organism evidence="1 2">
    <name type="scientific">Brevibacillus nitrificans</name>
    <dbReference type="NCBI Taxonomy" id="651560"/>
    <lineage>
        <taxon>Bacteria</taxon>
        <taxon>Bacillati</taxon>
        <taxon>Bacillota</taxon>
        <taxon>Bacilli</taxon>
        <taxon>Bacillales</taxon>
        <taxon>Paenibacillaceae</taxon>
        <taxon>Brevibacillus</taxon>
    </lineage>
</organism>